<feature type="transmembrane region" description="Helical" evidence="1">
    <location>
        <begin position="41"/>
        <end position="61"/>
    </location>
</feature>
<feature type="transmembrane region" description="Helical" evidence="1">
    <location>
        <begin position="6"/>
        <end position="29"/>
    </location>
</feature>
<evidence type="ECO:0000256" key="1">
    <source>
        <dbReference type="SAM" id="Phobius"/>
    </source>
</evidence>
<evidence type="ECO:0000313" key="3">
    <source>
        <dbReference type="Proteomes" id="UP001328733"/>
    </source>
</evidence>
<protein>
    <submittedName>
        <fullName evidence="2">DUF2499 domain-containing protein</fullName>
    </submittedName>
</protein>
<comment type="caution">
    <text evidence="2">The sequence shown here is derived from an EMBL/GenBank/DDBJ whole genome shotgun (WGS) entry which is preliminary data.</text>
</comment>
<reference evidence="2 3" key="1">
    <citation type="submission" date="2024-01" db="EMBL/GenBank/DDBJ databases">
        <title>Genomic insights into the taxonomy and metabolism of the cyanobacterium Pannus brasiliensis CCIBt3594.</title>
        <authorList>
            <person name="Machado M."/>
            <person name="Botero N.B."/>
            <person name="Andreote A.P.D."/>
            <person name="Feitosa A.M.T."/>
            <person name="Popin R."/>
            <person name="Sivonen K."/>
            <person name="Fiore M.F."/>
        </authorList>
    </citation>
    <scope>NUCLEOTIDE SEQUENCE [LARGE SCALE GENOMIC DNA]</scope>
    <source>
        <strain evidence="2 3">CCIBt3594</strain>
    </source>
</reference>
<dbReference type="PANTHER" id="PTHR33833:SF3">
    <property type="entry name" value="YCF49-LIKE PROTEIN"/>
    <property type="match status" value="1"/>
</dbReference>
<accession>A0AAW9QS11</accession>
<keyword evidence="1" id="KW-1133">Transmembrane helix</keyword>
<dbReference type="Proteomes" id="UP001328733">
    <property type="component" value="Unassembled WGS sequence"/>
</dbReference>
<feature type="transmembrane region" description="Helical" evidence="1">
    <location>
        <begin position="67"/>
        <end position="93"/>
    </location>
</feature>
<evidence type="ECO:0000313" key="2">
    <source>
        <dbReference type="EMBL" id="MEG3437824.1"/>
    </source>
</evidence>
<dbReference type="AlphaFoldDB" id="A0AAW9QS11"/>
<keyword evidence="1" id="KW-0472">Membrane</keyword>
<dbReference type="InterPro" id="IPR019634">
    <property type="entry name" value="Uncharacterised_Ycf49"/>
</dbReference>
<gene>
    <name evidence="2" type="ORF">V0288_11915</name>
</gene>
<sequence>MTALSIPTWIVHISSVIEWIAAIWCVWTYGEVSGDRSWRWLSFGMLPSLISAMCACTWHFFDNPPALSWLVTLQAAMTVLGNITLCLAGWWLWRSTRIPAKNE</sequence>
<keyword evidence="3" id="KW-1185">Reference proteome</keyword>
<dbReference type="RefSeq" id="WP_332865304.1">
    <property type="nucleotide sequence ID" value="NZ_JBAFSM010000020.1"/>
</dbReference>
<dbReference type="Pfam" id="PF10693">
    <property type="entry name" value="DUF2499"/>
    <property type="match status" value="1"/>
</dbReference>
<organism evidence="2 3">
    <name type="scientific">Pannus brasiliensis CCIBt3594</name>
    <dbReference type="NCBI Taxonomy" id="1427578"/>
    <lineage>
        <taxon>Bacteria</taxon>
        <taxon>Bacillati</taxon>
        <taxon>Cyanobacteriota</taxon>
        <taxon>Cyanophyceae</taxon>
        <taxon>Oscillatoriophycideae</taxon>
        <taxon>Chroococcales</taxon>
        <taxon>Microcystaceae</taxon>
        <taxon>Pannus</taxon>
    </lineage>
</organism>
<dbReference type="PANTHER" id="PTHR33833">
    <property type="entry name" value="NUCLEOLAR-LIKE PROTEIN-RELATED"/>
    <property type="match status" value="1"/>
</dbReference>
<proteinExistence type="predicted"/>
<keyword evidence="1" id="KW-0812">Transmembrane</keyword>
<dbReference type="EMBL" id="JBAFSM010000020">
    <property type="protein sequence ID" value="MEG3437824.1"/>
    <property type="molecule type" value="Genomic_DNA"/>
</dbReference>
<name>A0AAW9QS11_9CHRO</name>